<proteinExistence type="predicted"/>
<accession>A0A024VBV7</accession>
<dbReference type="EMBL" id="KI925025">
    <property type="protein sequence ID" value="ETW20067.1"/>
    <property type="molecule type" value="Genomic_DNA"/>
</dbReference>
<feature type="compositionally biased region" description="Basic and acidic residues" evidence="1">
    <location>
        <begin position="87"/>
        <end position="102"/>
    </location>
</feature>
<evidence type="ECO:0000313" key="3">
    <source>
        <dbReference type="Proteomes" id="UP000030690"/>
    </source>
</evidence>
<protein>
    <submittedName>
        <fullName evidence="2">Uncharacterized protein</fullName>
    </submittedName>
</protein>
<dbReference type="AlphaFoldDB" id="A0A024VBV7"/>
<name>A0A024VBV7_PLAFA</name>
<dbReference type="PANTHER" id="PTHR40861:SF1">
    <property type="entry name" value="PHOSPHATIDATE PHOSPHATASE APP1 CATALYTIC DOMAIN-CONTAINING PROTEIN"/>
    <property type="match status" value="1"/>
</dbReference>
<sequence>MIKKKNHEKDSVENEDYNTKKEDIVVKDTFNLLNKLKTNQKNREYSNSSLSSLSDAVTNNKTLKHFSSSNYNKIKSKLSKPFMNNKYSDHSCNDKKGKEKNEYNNNNNNDDDDDEHDICDNNKNVYDNSQNILTQEQNYMKNIISKIEESKKKKDQNSMNINKVENRNVFECIEMEEIKKITRYEENSDDHIIFDDLSEYSPSIISNNDNIHVEKKIVDEKLLQSMINSDNLLKHNQLNWYDNLDAEEYKDNSIFMETKSKFTNIMLGVSSVSMNPNNIRDNNVFLTNKDVNTFEINNINLPQQNGLIHMNTINVSNDNYEQNKTEEICDTTKSDNSFLDIDQEHEKIKIGEQQEIEVIKVNESRENHSSKESTKCQDGEAANVEENEENEKNEKNEKKEKNEKFNIYKIDVCISEIFKKIFTININLLFPLKK</sequence>
<gene>
    <name evidence="2" type="ORF">PFFVO_00967</name>
</gene>
<feature type="region of interest" description="Disordered" evidence="1">
    <location>
        <begin position="1"/>
        <end position="24"/>
    </location>
</feature>
<feature type="compositionally biased region" description="Basic and acidic residues" evidence="1">
    <location>
        <begin position="362"/>
        <end position="378"/>
    </location>
</feature>
<feature type="compositionally biased region" description="Basic and acidic residues" evidence="1">
    <location>
        <begin position="7"/>
        <end position="24"/>
    </location>
</feature>
<reference evidence="2 3" key="1">
    <citation type="submission" date="2013-02" db="EMBL/GenBank/DDBJ databases">
        <title>The Genome Annotation of Plasmodium falciparum Vietnam Oak-Knoll (FVO).</title>
        <authorList>
            <consortium name="The Broad Institute Genome Sequencing Platform"/>
            <consortium name="The Broad Institute Genome Sequencing Center for Infectious Disease"/>
            <person name="Neafsey D."/>
            <person name="Hoffman S."/>
            <person name="Volkman S."/>
            <person name="Rosenthal P."/>
            <person name="Walker B."/>
            <person name="Young S.K."/>
            <person name="Zeng Q."/>
            <person name="Gargeya S."/>
            <person name="Fitzgerald M."/>
            <person name="Haas B."/>
            <person name="Abouelleil A."/>
            <person name="Allen A.W."/>
            <person name="Alvarado L."/>
            <person name="Arachchi H.M."/>
            <person name="Berlin A.M."/>
            <person name="Chapman S.B."/>
            <person name="Gainer-Dewar J."/>
            <person name="Goldberg J."/>
            <person name="Griggs A."/>
            <person name="Gujja S."/>
            <person name="Hansen M."/>
            <person name="Howarth C."/>
            <person name="Imamovic A."/>
            <person name="Ireland A."/>
            <person name="Larimer J."/>
            <person name="McCowan C."/>
            <person name="Murphy C."/>
            <person name="Pearson M."/>
            <person name="Poon T.W."/>
            <person name="Priest M."/>
            <person name="Roberts A."/>
            <person name="Saif S."/>
            <person name="Shea T."/>
            <person name="Sisk P."/>
            <person name="Sykes S."/>
            <person name="Wortman J."/>
            <person name="Nusbaum C."/>
            <person name="Birren B."/>
        </authorList>
    </citation>
    <scope>NUCLEOTIDE SEQUENCE [LARGE SCALE GENOMIC DNA]</scope>
    <source>
        <strain evidence="3">Vietnam Oak-Knoll (FVO)</strain>
    </source>
</reference>
<feature type="region of interest" description="Disordered" evidence="1">
    <location>
        <begin position="362"/>
        <end position="399"/>
    </location>
</feature>
<feature type="region of interest" description="Disordered" evidence="1">
    <location>
        <begin position="82"/>
        <end position="118"/>
    </location>
</feature>
<evidence type="ECO:0000313" key="2">
    <source>
        <dbReference type="EMBL" id="ETW20067.1"/>
    </source>
</evidence>
<reference evidence="2 3" key="2">
    <citation type="submission" date="2013-02" db="EMBL/GenBank/DDBJ databases">
        <title>The Genome Sequence of Plasmodium falciparum Vietnam Oak-Knoll (FVO).</title>
        <authorList>
            <consortium name="The Broad Institute Genome Sequencing Platform"/>
            <consortium name="The Broad Institute Genome Sequencing Center for Infectious Disease"/>
            <person name="Neafsey D."/>
            <person name="Cheeseman I."/>
            <person name="Volkman S."/>
            <person name="Adams J."/>
            <person name="Walker B."/>
            <person name="Young S.K."/>
            <person name="Zeng Q."/>
            <person name="Gargeya S."/>
            <person name="Fitzgerald M."/>
            <person name="Haas B."/>
            <person name="Abouelleil A."/>
            <person name="Alvarado L."/>
            <person name="Arachchi H.M."/>
            <person name="Berlin A.M."/>
            <person name="Chapman S.B."/>
            <person name="Dewar J."/>
            <person name="Goldberg J."/>
            <person name="Griggs A."/>
            <person name="Gujja S."/>
            <person name="Hansen M."/>
            <person name="Howarth C."/>
            <person name="Imamovic A."/>
            <person name="Larimer J."/>
            <person name="McCowan C."/>
            <person name="Murphy C."/>
            <person name="Neiman D."/>
            <person name="Pearson M."/>
            <person name="Priest M."/>
            <person name="Roberts A."/>
            <person name="Saif S."/>
            <person name="Shea T."/>
            <person name="Sisk P."/>
            <person name="Sykes S."/>
            <person name="Wortman J."/>
            <person name="Nusbaum C."/>
            <person name="Birren B."/>
        </authorList>
    </citation>
    <scope>NUCLEOTIDE SEQUENCE [LARGE SCALE GENOMIC DNA]</scope>
    <source>
        <strain evidence="3">Vietnam Oak-Knoll (FVO)</strain>
    </source>
</reference>
<dbReference type="Proteomes" id="UP000030690">
    <property type="component" value="Unassembled WGS sequence"/>
</dbReference>
<organism evidence="2 3">
    <name type="scientific">Plasmodium falciparum Vietnam Oak-Knoll</name>
    <name type="common">FVO</name>
    <dbReference type="NCBI Taxonomy" id="1036723"/>
    <lineage>
        <taxon>Eukaryota</taxon>
        <taxon>Sar</taxon>
        <taxon>Alveolata</taxon>
        <taxon>Apicomplexa</taxon>
        <taxon>Aconoidasida</taxon>
        <taxon>Haemosporida</taxon>
        <taxon>Plasmodiidae</taxon>
        <taxon>Plasmodium</taxon>
        <taxon>Plasmodium (Laverania)</taxon>
    </lineage>
</organism>
<evidence type="ECO:0000256" key="1">
    <source>
        <dbReference type="SAM" id="MobiDB-lite"/>
    </source>
</evidence>
<dbReference type="PANTHER" id="PTHR40861">
    <property type="entry name" value="DUF2183 DOMAIN-CONTAINING PROTEIN"/>
    <property type="match status" value="1"/>
</dbReference>
<feature type="compositionally biased region" description="Basic and acidic residues" evidence="1">
    <location>
        <begin position="390"/>
        <end position="399"/>
    </location>
</feature>